<evidence type="ECO:0000256" key="1">
    <source>
        <dbReference type="ARBA" id="ARBA00004123"/>
    </source>
</evidence>
<dbReference type="InterPro" id="IPR007854">
    <property type="entry name" value="Fip1_dom"/>
</dbReference>
<feature type="region of interest" description="Disordered" evidence="5">
    <location>
        <begin position="468"/>
        <end position="600"/>
    </location>
</feature>
<dbReference type="EMBL" id="KV892126">
    <property type="protein sequence ID" value="OON21454.1"/>
    <property type="molecule type" value="Genomic_DNA"/>
</dbReference>
<gene>
    <name evidence="7" type="ORF">X801_02649</name>
</gene>
<feature type="non-terminal residue" evidence="7">
    <location>
        <position position="1"/>
    </location>
</feature>
<sequence>CDVFLDLRNYPLDVLDAQANEASAENVDSAATTVAGSIDDTSAVSESVHLESDGVVLEEPPESETKGPDYDAVGAAAVADFDADDDEVNEDDDTVNVIIKPSNKGGIYKTGTAYQARSVAHPSQISKASRQGIELDDPGDINGVPTLEFNLSTLGEEDKPWKRPGADITDYFNYGFTEETWVQYCEKQKILRQEYANATIKPVLATGGTGLLQRLRSGGLGTNARAYDNFKQANINVINLSNAATTNRGGAAGLLTQKNPSDASSALINGVANASGLLAPFTQPPPGYPAATSQTEGAATFTIPPPGFPNQLLTGPNATGAAGLFPNMALPPPILGALSNWPGSVGLSGLLAGGDTIIDPTTGQISSLLEHGGRSPESVYSNEDRGSRRSRRHYHGEDVFLKLLFLSHLKMHTEHIFFRESHRSRKRSRSDSRDRHHFKHKRVFCFGMRFAHSKGNVLPQDFESVLKLPDEDPKHHESGRSDREYDRRSRRSHRSRDGEFTDADDFPAPTSAVLRSDRRTERDRSERAHSRSDRSGGREKISHRSHRRDRERSSKPSRSSRHRSSSRGSYRHGTVSPPRTPNQTMNISGEDLERSSDPLAAATAAAASIAAALGASEKGTP</sequence>
<keyword evidence="4" id="KW-0539">Nucleus</keyword>
<feature type="compositionally biased region" description="Basic and acidic residues" evidence="5">
    <location>
        <begin position="468"/>
        <end position="487"/>
    </location>
</feature>
<name>A0A1S8X401_OPIVI</name>
<dbReference type="Proteomes" id="UP000243686">
    <property type="component" value="Unassembled WGS sequence"/>
</dbReference>
<dbReference type="Pfam" id="PF05182">
    <property type="entry name" value="Fip1"/>
    <property type="match status" value="1"/>
</dbReference>
<evidence type="ECO:0000313" key="8">
    <source>
        <dbReference type="Proteomes" id="UP000243686"/>
    </source>
</evidence>
<dbReference type="InterPro" id="IPR051187">
    <property type="entry name" value="Pre-mRNA_3'-end_processing_reg"/>
</dbReference>
<keyword evidence="3" id="KW-0507">mRNA processing</keyword>
<comment type="similarity">
    <text evidence="2">Belongs to the FIP1 family.</text>
</comment>
<evidence type="ECO:0000259" key="6">
    <source>
        <dbReference type="Pfam" id="PF05182"/>
    </source>
</evidence>
<feature type="region of interest" description="Disordered" evidence="5">
    <location>
        <begin position="368"/>
        <end position="390"/>
    </location>
</feature>
<reference evidence="7 8" key="1">
    <citation type="submission" date="2015-03" db="EMBL/GenBank/DDBJ databases">
        <title>Draft genome of the nematode, Opisthorchis viverrini.</title>
        <authorList>
            <person name="Mitreva M."/>
        </authorList>
    </citation>
    <scope>NUCLEOTIDE SEQUENCE [LARGE SCALE GENOMIC DNA]</scope>
    <source>
        <strain evidence="7">Khon Kaen</strain>
    </source>
</reference>
<dbReference type="PANTHER" id="PTHR13484">
    <property type="entry name" value="FIP1-LIKE 1 PROTEIN"/>
    <property type="match status" value="1"/>
</dbReference>
<organism evidence="7 8">
    <name type="scientific">Opisthorchis viverrini</name>
    <name type="common">Southeast Asian liver fluke</name>
    <dbReference type="NCBI Taxonomy" id="6198"/>
    <lineage>
        <taxon>Eukaryota</taxon>
        <taxon>Metazoa</taxon>
        <taxon>Spiralia</taxon>
        <taxon>Lophotrochozoa</taxon>
        <taxon>Platyhelminthes</taxon>
        <taxon>Trematoda</taxon>
        <taxon>Digenea</taxon>
        <taxon>Opisthorchiida</taxon>
        <taxon>Opisthorchiata</taxon>
        <taxon>Opisthorchiidae</taxon>
        <taxon>Opisthorchis</taxon>
    </lineage>
</organism>
<evidence type="ECO:0000256" key="3">
    <source>
        <dbReference type="ARBA" id="ARBA00022664"/>
    </source>
</evidence>
<feature type="compositionally biased region" description="Basic and acidic residues" evidence="5">
    <location>
        <begin position="515"/>
        <end position="554"/>
    </location>
</feature>
<dbReference type="GO" id="GO:0006397">
    <property type="term" value="P:mRNA processing"/>
    <property type="evidence" value="ECO:0007669"/>
    <property type="project" value="UniProtKB-KW"/>
</dbReference>
<keyword evidence="8" id="KW-1185">Reference proteome</keyword>
<dbReference type="GO" id="GO:0005847">
    <property type="term" value="C:mRNA cleavage and polyadenylation specificity factor complex"/>
    <property type="evidence" value="ECO:0007669"/>
    <property type="project" value="TreeGrafter"/>
</dbReference>
<evidence type="ECO:0000256" key="5">
    <source>
        <dbReference type="SAM" id="MobiDB-lite"/>
    </source>
</evidence>
<comment type="subcellular location">
    <subcellularLocation>
        <location evidence="1">Nucleus</location>
    </subcellularLocation>
</comment>
<dbReference type="AlphaFoldDB" id="A0A1S8X401"/>
<evidence type="ECO:0000256" key="2">
    <source>
        <dbReference type="ARBA" id="ARBA00007459"/>
    </source>
</evidence>
<dbReference type="PANTHER" id="PTHR13484:SF0">
    <property type="entry name" value="PRE-MRNA 3'-END-PROCESSING FACTOR FIP1"/>
    <property type="match status" value="1"/>
</dbReference>
<proteinExistence type="inferred from homology"/>
<accession>A0A1S8X401</accession>
<evidence type="ECO:0000256" key="4">
    <source>
        <dbReference type="ARBA" id="ARBA00023242"/>
    </source>
</evidence>
<feature type="domain" description="Pre-mRNA polyadenylation factor Fip1" evidence="6">
    <location>
        <begin position="156"/>
        <end position="192"/>
    </location>
</feature>
<feature type="non-terminal residue" evidence="7">
    <location>
        <position position="621"/>
    </location>
</feature>
<evidence type="ECO:0000313" key="7">
    <source>
        <dbReference type="EMBL" id="OON21454.1"/>
    </source>
</evidence>
<protein>
    <recommendedName>
        <fullName evidence="6">Pre-mRNA polyadenylation factor Fip1 domain-containing protein</fullName>
    </recommendedName>
</protein>